<dbReference type="Proteomes" id="UP000220045">
    <property type="component" value="Unassembled WGS sequence"/>
</dbReference>
<dbReference type="EMBL" id="NUEL01000003">
    <property type="protein sequence ID" value="PEJ11503.1"/>
    <property type="molecule type" value="Genomic_DNA"/>
</dbReference>
<comment type="caution">
    <text evidence="1">The sequence shown here is derived from an EMBL/GenBank/DDBJ whole genome shotgun (WGS) entry which is preliminary data.</text>
</comment>
<accession>A0A2C4GR82</accession>
<reference evidence="1 2" key="1">
    <citation type="submission" date="2017-09" db="EMBL/GenBank/DDBJ databases">
        <title>Large-scale bioinformatics analysis of Bacillus genomes uncovers conserved roles of natural products in bacterial physiology.</title>
        <authorList>
            <consortium name="Agbiome Team Llc"/>
            <person name="Bleich R.M."/>
            <person name="Grubbs K.J."/>
            <person name="Santa Maria K.C."/>
            <person name="Allen S.E."/>
            <person name="Farag S."/>
            <person name="Shank E.A."/>
            <person name="Bowers A."/>
        </authorList>
    </citation>
    <scope>NUCLEOTIDE SEQUENCE [LARGE SCALE GENOMIC DNA]</scope>
    <source>
        <strain evidence="1 2">AFS004017</strain>
    </source>
</reference>
<proteinExistence type="predicted"/>
<dbReference type="Pfam" id="PF14022">
    <property type="entry name" value="DUF4238"/>
    <property type="match status" value="1"/>
</dbReference>
<gene>
    <name evidence="1" type="ORF">CN684_00630</name>
</gene>
<evidence type="ECO:0000313" key="2">
    <source>
        <dbReference type="Proteomes" id="UP000220045"/>
    </source>
</evidence>
<organism evidence="1 2">
    <name type="scientific">Bacillus wiedmannii</name>
    <dbReference type="NCBI Taxonomy" id="1890302"/>
    <lineage>
        <taxon>Bacteria</taxon>
        <taxon>Bacillati</taxon>
        <taxon>Bacillota</taxon>
        <taxon>Bacilli</taxon>
        <taxon>Bacillales</taxon>
        <taxon>Bacillaceae</taxon>
        <taxon>Bacillus</taxon>
        <taxon>Bacillus cereus group</taxon>
    </lineage>
</organism>
<dbReference type="AlphaFoldDB" id="A0A2C4GR82"/>
<evidence type="ECO:0000313" key="1">
    <source>
        <dbReference type="EMBL" id="PEJ11503.1"/>
    </source>
</evidence>
<name>A0A2C4GR82_9BACI</name>
<sequence length="203" mass="23629">MLRTKQYRENMGALENKLAQLLADDILKKNFSDYEDGKVQVKAPEINKRIMQVSMLFDKEKVEPIAKHLHKHCWFVCINNTEQPFYTSDNPVVRHAHKEDKLMSYGGIASEGIEIVLPLSSNLILVMVERSFHSDLIAVENQFVTLPTIESVDFYNFLQVSQSNRQIFCLAEKFDLIEKMKEEQPELLEVRDNVEIRHNGKVY</sequence>
<dbReference type="InterPro" id="IPR025332">
    <property type="entry name" value="DUF4238"/>
</dbReference>
<protein>
    <submittedName>
        <fullName evidence="1">Uncharacterized protein</fullName>
    </submittedName>
</protein>